<organism evidence="3 4">
    <name type="scientific">Clavelina lepadiformis</name>
    <name type="common">Light-bulb sea squirt</name>
    <name type="synonym">Ascidia lepadiformis</name>
    <dbReference type="NCBI Taxonomy" id="159417"/>
    <lineage>
        <taxon>Eukaryota</taxon>
        <taxon>Metazoa</taxon>
        <taxon>Chordata</taxon>
        <taxon>Tunicata</taxon>
        <taxon>Ascidiacea</taxon>
        <taxon>Aplousobranchia</taxon>
        <taxon>Clavelinidae</taxon>
        <taxon>Clavelina</taxon>
    </lineage>
</organism>
<feature type="chain" id="PRO_5046454751" description="Phospholipid/glycerol acyltransferase domain-containing protein" evidence="2">
    <location>
        <begin position="25"/>
        <end position="371"/>
    </location>
</feature>
<dbReference type="PANTHER" id="PTHR10983:SF2">
    <property type="entry name" value="ACYL-COA:LYSOPHOSPHATIDYLGLYCEROL ACYLTRANSFERASE 1"/>
    <property type="match status" value="1"/>
</dbReference>
<accession>A0ABP0FV78</accession>
<dbReference type="Proteomes" id="UP001642483">
    <property type="component" value="Unassembled WGS sequence"/>
</dbReference>
<protein>
    <recommendedName>
        <fullName evidence="5">Phospholipid/glycerol acyltransferase domain-containing protein</fullName>
    </recommendedName>
</protein>
<gene>
    <name evidence="3" type="ORF">CVLEPA_LOCUS14582</name>
</gene>
<dbReference type="PANTHER" id="PTHR10983">
    <property type="entry name" value="1-ACYLGLYCEROL-3-PHOSPHATE ACYLTRANSFERASE-RELATED"/>
    <property type="match status" value="1"/>
</dbReference>
<keyword evidence="1" id="KW-1133">Transmembrane helix</keyword>
<dbReference type="EMBL" id="CAWYQH010000097">
    <property type="protein sequence ID" value="CAK8683514.1"/>
    <property type="molecule type" value="Genomic_DNA"/>
</dbReference>
<sequence>MESTNKTFCVILFLLSLPRLPIRCVDNNLFWELEGKLYNAFLKVVSSWLDYAGHTVYECGDDISRLFQDESLVMINHQTPNDIFTMFRALQGKNSQFKRSFWIMDWVFQFLHFGCVSKVHGDFFLMQAPDAKRFGKILCFDPERPMQDQPVLLEKNIISNFCERKRKWILLFPEGGLLIKRRSGSQRYAKKNGFPILQHVALPRIGAIQTIINTLGICCHDVDYNPNNWNEETNAADRNAISGNLKWVVDVTIGYTRPNSILEYLIGYTGPTQTVILYRVYSAEELISKTAQNEMEKSQHLQSWLNSRFAEKEELLAYFYAFNNFPKLKAFSPQCTTIHVSGLNNKILYSIQCLAILQALLIYYFVLWAAF</sequence>
<keyword evidence="2" id="KW-0732">Signal</keyword>
<evidence type="ECO:0008006" key="5">
    <source>
        <dbReference type="Google" id="ProtNLM"/>
    </source>
</evidence>
<keyword evidence="4" id="KW-1185">Reference proteome</keyword>
<evidence type="ECO:0000313" key="3">
    <source>
        <dbReference type="EMBL" id="CAK8683514.1"/>
    </source>
</evidence>
<keyword evidence="1" id="KW-0472">Membrane</keyword>
<dbReference type="CDD" id="cd07990">
    <property type="entry name" value="LPLAT_LCLAT1-like"/>
    <property type="match status" value="1"/>
</dbReference>
<feature type="transmembrane region" description="Helical" evidence="1">
    <location>
        <begin position="347"/>
        <end position="370"/>
    </location>
</feature>
<evidence type="ECO:0000313" key="4">
    <source>
        <dbReference type="Proteomes" id="UP001642483"/>
    </source>
</evidence>
<evidence type="ECO:0000256" key="2">
    <source>
        <dbReference type="SAM" id="SignalP"/>
    </source>
</evidence>
<reference evidence="3 4" key="1">
    <citation type="submission" date="2024-02" db="EMBL/GenBank/DDBJ databases">
        <authorList>
            <person name="Daric V."/>
            <person name="Darras S."/>
        </authorList>
    </citation>
    <scope>NUCLEOTIDE SEQUENCE [LARGE SCALE GENOMIC DNA]</scope>
</reference>
<comment type="caution">
    <text evidence="3">The sequence shown here is derived from an EMBL/GenBank/DDBJ whole genome shotgun (WGS) entry which is preliminary data.</text>
</comment>
<proteinExistence type="predicted"/>
<keyword evidence="1" id="KW-0812">Transmembrane</keyword>
<evidence type="ECO:0000256" key="1">
    <source>
        <dbReference type="SAM" id="Phobius"/>
    </source>
</evidence>
<name>A0ABP0FV78_CLALP</name>
<feature type="signal peptide" evidence="2">
    <location>
        <begin position="1"/>
        <end position="24"/>
    </location>
</feature>